<proteinExistence type="predicted"/>
<feature type="signal peptide" evidence="2">
    <location>
        <begin position="1"/>
        <end position="17"/>
    </location>
</feature>
<evidence type="ECO:0000313" key="4">
    <source>
        <dbReference type="Proteomes" id="UP000226431"/>
    </source>
</evidence>
<dbReference type="OrthoDB" id="10636508at2759"/>
<keyword evidence="2" id="KW-0732">Signal</keyword>
<feature type="compositionally biased region" description="Basic and acidic residues" evidence="1">
    <location>
        <begin position="80"/>
        <end position="97"/>
    </location>
</feature>
<sequence>MKLFSVALLALFTSAMASPITGDGLVARQAVPGNTAETPGKSQNPGEDVKKDEPKQISDKDIRTGTNGTSDGDAVMNVDGEVKPYNKATLDEMEKIKNAGGQQRQQGQQEQSGQKGGQQGQQGEPVQQGEQKGQPERQQGQQEPQKQVELN</sequence>
<feature type="region of interest" description="Disordered" evidence="1">
    <location>
        <begin position="31"/>
        <end position="151"/>
    </location>
</feature>
<evidence type="ECO:0000256" key="2">
    <source>
        <dbReference type="SAM" id="SignalP"/>
    </source>
</evidence>
<organism evidence="3 4">
    <name type="scientific">Ophiocordyceps camponoti-rufipedis</name>
    <dbReference type="NCBI Taxonomy" id="2004952"/>
    <lineage>
        <taxon>Eukaryota</taxon>
        <taxon>Fungi</taxon>
        <taxon>Dikarya</taxon>
        <taxon>Ascomycota</taxon>
        <taxon>Pezizomycotina</taxon>
        <taxon>Sordariomycetes</taxon>
        <taxon>Hypocreomycetidae</taxon>
        <taxon>Hypocreales</taxon>
        <taxon>Ophiocordycipitaceae</taxon>
        <taxon>Ophiocordyceps</taxon>
    </lineage>
</organism>
<feature type="compositionally biased region" description="Basic and acidic residues" evidence="1">
    <location>
        <begin position="47"/>
        <end position="63"/>
    </location>
</feature>
<feature type="chain" id="PRO_5013310641" evidence="2">
    <location>
        <begin position="18"/>
        <end position="151"/>
    </location>
</feature>
<reference evidence="3 4" key="1">
    <citation type="submission" date="2017-06" db="EMBL/GenBank/DDBJ databases">
        <title>Ant-infecting Ophiocordyceps genomes reveal a high diversity of potential behavioral manipulation genes and a possible major role for enterotoxins.</title>
        <authorList>
            <person name="De Bekker C."/>
            <person name="Evans H.C."/>
            <person name="Brachmann A."/>
            <person name="Hughes D.P."/>
        </authorList>
    </citation>
    <scope>NUCLEOTIDE SEQUENCE [LARGE SCALE GENOMIC DNA]</scope>
    <source>
        <strain evidence="3 4">Map16</strain>
    </source>
</reference>
<feature type="compositionally biased region" description="Low complexity" evidence="1">
    <location>
        <begin position="121"/>
        <end position="151"/>
    </location>
</feature>
<feature type="compositionally biased region" description="Low complexity" evidence="1">
    <location>
        <begin position="100"/>
        <end position="113"/>
    </location>
</feature>
<accession>A0A2C5Z9R5</accession>
<dbReference type="EMBL" id="NJES01000190">
    <property type="protein sequence ID" value="PHH75901.1"/>
    <property type="molecule type" value="Genomic_DNA"/>
</dbReference>
<dbReference type="Proteomes" id="UP000226431">
    <property type="component" value="Unassembled WGS sequence"/>
</dbReference>
<comment type="caution">
    <text evidence="3">The sequence shown here is derived from an EMBL/GenBank/DDBJ whole genome shotgun (WGS) entry which is preliminary data.</text>
</comment>
<dbReference type="AlphaFoldDB" id="A0A2C5Z9R5"/>
<keyword evidence="4" id="KW-1185">Reference proteome</keyword>
<gene>
    <name evidence="3" type="ORF">CDD80_1987</name>
</gene>
<evidence type="ECO:0000256" key="1">
    <source>
        <dbReference type="SAM" id="MobiDB-lite"/>
    </source>
</evidence>
<feature type="compositionally biased region" description="Polar residues" evidence="1">
    <location>
        <begin position="35"/>
        <end position="45"/>
    </location>
</feature>
<protein>
    <submittedName>
        <fullName evidence="3">Uncharacterized protein</fullName>
    </submittedName>
</protein>
<evidence type="ECO:0000313" key="3">
    <source>
        <dbReference type="EMBL" id="PHH75901.1"/>
    </source>
</evidence>
<name>A0A2C5Z9R5_9HYPO</name>